<feature type="compositionally biased region" description="Polar residues" evidence="5">
    <location>
        <begin position="305"/>
        <end position="326"/>
    </location>
</feature>
<comment type="similarity">
    <text evidence="1">Belongs to the RAD52 family.</text>
</comment>
<evidence type="ECO:0000256" key="4">
    <source>
        <dbReference type="ARBA" id="ARBA00023204"/>
    </source>
</evidence>
<feature type="region of interest" description="Disordered" evidence="5">
    <location>
        <begin position="392"/>
        <end position="418"/>
    </location>
</feature>
<keyword evidence="3" id="KW-0233">DNA recombination</keyword>
<keyword evidence="4" id="KW-0234">DNA repair</keyword>
<feature type="compositionally biased region" description="Polar residues" evidence="5">
    <location>
        <begin position="527"/>
        <end position="552"/>
    </location>
</feature>
<dbReference type="Pfam" id="PF04098">
    <property type="entry name" value="Rad52_Rad22"/>
    <property type="match status" value="1"/>
</dbReference>
<feature type="region of interest" description="Disordered" evidence="5">
    <location>
        <begin position="459"/>
        <end position="481"/>
    </location>
</feature>
<organism evidence="6 7">
    <name type="scientific">Rhodocollybia butyracea</name>
    <dbReference type="NCBI Taxonomy" id="206335"/>
    <lineage>
        <taxon>Eukaryota</taxon>
        <taxon>Fungi</taxon>
        <taxon>Dikarya</taxon>
        <taxon>Basidiomycota</taxon>
        <taxon>Agaricomycotina</taxon>
        <taxon>Agaricomycetes</taxon>
        <taxon>Agaricomycetidae</taxon>
        <taxon>Agaricales</taxon>
        <taxon>Marasmiineae</taxon>
        <taxon>Omphalotaceae</taxon>
        <taxon>Rhodocollybia</taxon>
    </lineage>
</organism>
<dbReference type="SUPFAM" id="SSF54768">
    <property type="entry name" value="dsRNA-binding domain-like"/>
    <property type="match status" value="1"/>
</dbReference>
<evidence type="ECO:0000256" key="3">
    <source>
        <dbReference type="ARBA" id="ARBA00023172"/>
    </source>
</evidence>
<sequence length="641" mass="68436">MAGALSGHILDAYNSSRSTQFSGPFGIALHPTFNDLSAASWPSSSNNVVTSGTMSFDLDMHGNSQPMNLVPDVDGDTSSMNLSKATAIKIASLQAKLNRQLGPEYISTRPGPGGGPKLVYVEGWKIINLANEVFGFNGWSSNLVSLTTDFIDYNEETKRYSVGVTAIMRVTLRDGVFHEDVGYGVLENSKTKGPALDKCKKEAVTDGLKRSLRNFGNLLGNCLYDKQYTNDIVKVKVNPPKFNKDSLHRRPEFANDTGKSAPSTSNNIPIAPVPAPAIKSEPALAKPISSIPPHVREQVRISLQETTSPTTPANPQKSAIPTTNSNIRHDTTSTPGAGPSNRGSAARHAAILHGLNTPITPAPSIQRPHPQGPTTHNVRQVAFADSPLANRGAAAAAVTAPVSPEEPDDDGGTADESFALGSEDDAFFASVDLGEADMGRPIDFTEGLAGRRNVDQSNISLSTPGLHQPAQDNTVVSTSSISATGYSPPLFQQTSKIEQKLPQQQSSHQPQRPSSNLSRTYDVLNRQPQSGVVPNNPSRELNDSTNVINSTPAPRRMGGFSFPPGVLNRQPQQPLQGIGVKRPAEAMRTPVGTAQASRDRRFAPGMGLMSPSMTREQPNLGQAQGMGLDRGDGGDTKRMRH</sequence>
<keyword evidence="7" id="KW-1185">Reference proteome</keyword>
<dbReference type="OrthoDB" id="206565at2759"/>
<gene>
    <name evidence="6" type="ORF">BDP27DRAFT_1442092</name>
</gene>
<feature type="region of interest" description="Disordered" evidence="5">
    <location>
        <begin position="607"/>
        <end position="641"/>
    </location>
</feature>
<dbReference type="EMBL" id="JADNRY010000004">
    <property type="protein sequence ID" value="KAF9077439.1"/>
    <property type="molecule type" value="Genomic_DNA"/>
</dbReference>
<dbReference type="FunFam" id="3.30.390.80:FF:000001">
    <property type="entry name" value="DNA repair protein RAD52 homolog"/>
    <property type="match status" value="1"/>
</dbReference>
<evidence type="ECO:0000256" key="1">
    <source>
        <dbReference type="ARBA" id="ARBA00006638"/>
    </source>
</evidence>
<name>A0A9P5Q9E0_9AGAR</name>
<reference evidence="6" key="1">
    <citation type="submission" date="2020-11" db="EMBL/GenBank/DDBJ databases">
        <authorList>
            <consortium name="DOE Joint Genome Institute"/>
            <person name="Ahrendt S."/>
            <person name="Riley R."/>
            <person name="Andreopoulos W."/>
            <person name="Labutti K."/>
            <person name="Pangilinan J."/>
            <person name="Ruiz-Duenas F.J."/>
            <person name="Barrasa J.M."/>
            <person name="Sanchez-Garcia M."/>
            <person name="Camarero S."/>
            <person name="Miyauchi S."/>
            <person name="Serrano A."/>
            <person name="Linde D."/>
            <person name="Babiker R."/>
            <person name="Drula E."/>
            <person name="Ayuso-Fernandez I."/>
            <person name="Pacheco R."/>
            <person name="Padilla G."/>
            <person name="Ferreira P."/>
            <person name="Barriuso J."/>
            <person name="Kellner H."/>
            <person name="Castanera R."/>
            <person name="Alfaro M."/>
            <person name="Ramirez L."/>
            <person name="Pisabarro A.G."/>
            <person name="Kuo A."/>
            <person name="Tritt A."/>
            <person name="Lipzen A."/>
            <person name="He G."/>
            <person name="Yan M."/>
            <person name="Ng V."/>
            <person name="Cullen D."/>
            <person name="Martin F."/>
            <person name="Rosso M.-N."/>
            <person name="Henrissat B."/>
            <person name="Hibbett D."/>
            <person name="Martinez A.T."/>
            <person name="Grigoriev I.V."/>
        </authorList>
    </citation>
    <scope>NUCLEOTIDE SEQUENCE</scope>
    <source>
        <strain evidence="6">AH 40177</strain>
    </source>
</reference>
<feature type="region of interest" description="Disordered" evidence="5">
    <location>
        <begin position="305"/>
        <end position="376"/>
    </location>
</feature>
<feature type="compositionally biased region" description="Basic and acidic residues" evidence="5">
    <location>
        <begin position="629"/>
        <end position="641"/>
    </location>
</feature>
<accession>A0A9P5Q9E0</accession>
<dbReference type="InterPro" id="IPR007232">
    <property type="entry name" value="Rad52_Rad59_Rad22"/>
</dbReference>
<comment type="caution">
    <text evidence="6">The sequence shown here is derived from an EMBL/GenBank/DDBJ whole genome shotgun (WGS) entry which is preliminary data.</text>
</comment>
<dbReference type="Gene3D" id="3.30.390.80">
    <property type="entry name" value="DNA repair protein Rad52/59/22"/>
    <property type="match status" value="1"/>
</dbReference>
<evidence type="ECO:0000313" key="7">
    <source>
        <dbReference type="Proteomes" id="UP000772434"/>
    </source>
</evidence>
<dbReference type="GO" id="GO:0000724">
    <property type="term" value="P:double-strand break repair via homologous recombination"/>
    <property type="evidence" value="ECO:0007669"/>
    <property type="project" value="UniProtKB-ARBA"/>
</dbReference>
<feature type="compositionally biased region" description="Polar residues" evidence="5">
    <location>
        <begin position="611"/>
        <end position="622"/>
    </location>
</feature>
<protein>
    <submittedName>
        <fullName evidence="6">Uncharacterized protein</fullName>
    </submittedName>
</protein>
<keyword evidence="2" id="KW-0227">DNA damage</keyword>
<dbReference type="InterPro" id="IPR042525">
    <property type="entry name" value="Rad52_Rad59_Rad22_sf"/>
</dbReference>
<dbReference type="GO" id="GO:0005634">
    <property type="term" value="C:nucleus"/>
    <property type="evidence" value="ECO:0007669"/>
    <property type="project" value="TreeGrafter"/>
</dbReference>
<evidence type="ECO:0000256" key="2">
    <source>
        <dbReference type="ARBA" id="ARBA00022763"/>
    </source>
</evidence>
<dbReference type="GO" id="GO:0003697">
    <property type="term" value="F:single-stranded DNA binding"/>
    <property type="evidence" value="ECO:0007669"/>
    <property type="project" value="UniProtKB-ARBA"/>
</dbReference>
<feature type="compositionally biased region" description="Polar residues" evidence="5">
    <location>
        <begin position="257"/>
        <end position="267"/>
    </location>
</feature>
<dbReference type="Proteomes" id="UP000772434">
    <property type="component" value="Unassembled WGS sequence"/>
</dbReference>
<proteinExistence type="inferred from homology"/>
<dbReference type="PANTHER" id="PTHR12132:SF1">
    <property type="entry name" value="DNA REPAIR PROTEIN RAD52 HOMOLOG"/>
    <property type="match status" value="1"/>
</dbReference>
<dbReference type="GO" id="GO:0006312">
    <property type="term" value="P:mitotic recombination"/>
    <property type="evidence" value="ECO:0007669"/>
    <property type="project" value="TreeGrafter"/>
</dbReference>
<feature type="compositionally biased region" description="Low complexity" evidence="5">
    <location>
        <begin position="502"/>
        <end position="515"/>
    </location>
</feature>
<dbReference type="InterPro" id="IPR041247">
    <property type="entry name" value="Rad52_fam"/>
</dbReference>
<feature type="region of interest" description="Disordered" evidence="5">
    <location>
        <begin position="498"/>
        <end position="517"/>
    </location>
</feature>
<evidence type="ECO:0000256" key="5">
    <source>
        <dbReference type="SAM" id="MobiDB-lite"/>
    </source>
</evidence>
<feature type="compositionally biased region" description="Basic and acidic residues" evidence="5">
    <location>
        <begin position="243"/>
        <end position="253"/>
    </location>
</feature>
<dbReference type="PANTHER" id="PTHR12132">
    <property type="entry name" value="DNA REPAIR AND RECOMBINATION PROTEIN RAD52, RAD59"/>
    <property type="match status" value="1"/>
</dbReference>
<dbReference type="AlphaFoldDB" id="A0A9P5Q9E0"/>
<feature type="region of interest" description="Disordered" evidence="5">
    <location>
        <begin position="527"/>
        <end position="555"/>
    </location>
</feature>
<evidence type="ECO:0000313" key="6">
    <source>
        <dbReference type="EMBL" id="KAF9077439.1"/>
    </source>
</evidence>
<feature type="region of interest" description="Disordered" evidence="5">
    <location>
        <begin position="243"/>
        <end position="267"/>
    </location>
</feature>
<dbReference type="GO" id="GO:0045002">
    <property type="term" value="P:double-strand break repair via single-strand annealing"/>
    <property type="evidence" value="ECO:0007669"/>
    <property type="project" value="TreeGrafter"/>
</dbReference>